<gene>
    <name evidence="1" type="ORF">ACHAWO_010973</name>
</gene>
<evidence type="ECO:0000313" key="1">
    <source>
        <dbReference type="EMBL" id="KAL3773273.1"/>
    </source>
</evidence>
<name>A0ABD3ND32_9STRA</name>
<accession>A0ABD3ND32</accession>
<comment type="caution">
    <text evidence="1">The sequence shown here is derived from an EMBL/GenBank/DDBJ whole genome shotgun (WGS) entry which is preliminary data.</text>
</comment>
<keyword evidence="2" id="KW-1185">Reference proteome</keyword>
<evidence type="ECO:0000313" key="2">
    <source>
        <dbReference type="Proteomes" id="UP001530400"/>
    </source>
</evidence>
<evidence type="ECO:0008006" key="3">
    <source>
        <dbReference type="Google" id="ProtNLM"/>
    </source>
</evidence>
<reference evidence="1 2" key="1">
    <citation type="submission" date="2024-10" db="EMBL/GenBank/DDBJ databases">
        <title>Updated reference genomes for cyclostephanoid diatoms.</title>
        <authorList>
            <person name="Roberts W.R."/>
            <person name="Alverson A.J."/>
        </authorList>
    </citation>
    <scope>NUCLEOTIDE SEQUENCE [LARGE SCALE GENOMIC DNA]</scope>
    <source>
        <strain evidence="1 2">AJA010-31</strain>
    </source>
</reference>
<sequence length="280" mass="30163">MNELPRNGSSNRLAKALLPALPLLMHSCGDALPEDVSPESAAVLSTLIEQYISSLVTAAVDAHDVLTDGEVVGGGAALGIPSFQEKRSGETRASMAGIKKRKIDYWDEPVSNVGGDLTSDDDDAPLLVSRRKSSVNSTFSFNESSACRAAMLDIHTSRVRKHYVTAATAMDVKSFIFPICHDAVLYQRVKELQSQRRQIRRDLTEREFMKVIKEEGEELGRGVGVDTWDAVWSAASEQAAATTAATSSALGVVVKAGLVDGEGVEASWPGLDVLQKDCLW</sequence>
<organism evidence="1 2">
    <name type="scientific">Cyclotella atomus</name>
    <dbReference type="NCBI Taxonomy" id="382360"/>
    <lineage>
        <taxon>Eukaryota</taxon>
        <taxon>Sar</taxon>
        <taxon>Stramenopiles</taxon>
        <taxon>Ochrophyta</taxon>
        <taxon>Bacillariophyta</taxon>
        <taxon>Coscinodiscophyceae</taxon>
        <taxon>Thalassiosirophycidae</taxon>
        <taxon>Stephanodiscales</taxon>
        <taxon>Stephanodiscaceae</taxon>
        <taxon>Cyclotella</taxon>
    </lineage>
</organism>
<dbReference type="EMBL" id="JALLPJ020001240">
    <property type="protein sequence ID" value="KAL3773273.1"/>
    <property type="molecule type" value="Genomic_DNA"/>
</dbReference>
<proteinExistence type="predicted"/>
<protein>
    <recommendedName>
        <fullName evidence="3">Transcription initiation factor TFIID subunit 8</fullName>
    </recommendedName>
</protein>
<dbReference type="AlphaFoldDB" id="A0ABD3ND32"/>
<dbReference type="Proteomes" id="UP001530400">
    <property type="component" value="Unassembled WGS sequence"/>
</dbReference>